<dbReference type="GO" id="GO:0016740">
    <property type="term" value="F:transferase activity"/>
    <property type="evidence" value="ECO:0007669"/>
    <property type="project" value="UniProtKB-KW"/>
</dbReference>
<dbReference type="Proteomes" id="UP000245488">
    <property type="component" value="Chromosome"/>
</dbReference>
<proteinExistence type="predicted"/>
<keyword evidence="1" id="KW-0808">Transferase</keyword>
<sequence>MFMLMEMRELCIHMYLLNNNHKNRRNGEIRFMIKIKNLIKKLIPDRVFISYQYKNRLGKKLNLKHPKTFDEKLQWLKLHDRNPLYTKLVDKYEVKKYIASIIGDEYVIPTIGVWDSFDEIDFSLLPRRFVLKCTHDSGSTIVIKDKENIDYLKLKSKMEWLLNNNYYLAYREWPYKNVKPRIIAEKYIEDEKDKELRDYKLYCFNGEPYRLLVITNRYKGEAYFDYFDMDYKHLELKNHWHPNACAIPHKPIKFEEMKNLARKLSCDIPHVRVDFYEANGQIYFGEMTFFAMGGYLILHPDQWEEEWGNKIVL</sequence>
<reference evidence="1 2" key="1">
    <citation type="submission" date="2017-09" db="EMBL/GenBank/DDBJ databases">
        <title>High-quality draft genome sequence of Butyrivibrio fibrisolvens INBov1, isolated from cow rumen.</title>
        <authorList>
            <person name="Rodriguez Hernaez J."/>
            <person name="Rivarola M."/>
            <person name="Paniego N."/>
            <person name="Cravero S."/>
            <person name="Ceron Cucchi M."/>
            <person name="Martinez M.C."/>
        </authorList>
    </citation>
    <scope>NUCLEOTIDE SEQUENCE [LARGE SCALE GENOMIC DNA]</scope>
    <source>
        <strain evidence="1 2">INBov1</strain>
    </source>
</reference>
<dbReference type="EMBL" id="NXNG01000001">
    <property type="protein sequence ID" value="PWT26931.1"/>
    <property type="molecule type" value="Genomic_DNA"/>
</dbReference>
<evidence type="ECO:0000313" key="2">
    <source>
        <dbReference type="Proteomes" id="UP000245488"/>
    </source>
</evidence>
<evidence type="ECO:0000313" key="1">
    <source>
        <dbReference type="EMBL" id="PWT26931.1"/>
    </source>
</evidence>
<dbReference type="SUPFAM" id="SSF56059">
    <property type="entry name" value="Glutathione synthetase ATP-binding domain-like"/>
    <property type="match status" value="1"/>
</dbReference>
<protein>
    <submittedName>
        <fullName evidence="1">Glycosyl transferase</fullName>
    </submittedName>
</protein>
<comment type="caution">
    <text evidence="1">The sequence shown here is derived from an EMBL/GenBank/DDBJ whole genome shotgun (WGS) entry which is preliminary data.</text>
</comment>
<dbReference type="Pfam" id="PF14305">
    <property type="entry name" value="ATPgrasp_TupA"/>
    <property type="match status" value="1"/>
</dbReference>
<dbReference type="InterPro" id="IPR029465">
    <property type="entry name" value="ATPgrasp_TupA"/>
</dbReference>
<gene>
    <name evidence="1" type="ORF">CPT75_07355</name>
</gene>
<keyword evidence="2" id="KW-1185">Reference proteome</keyword>
<name>A0A317G178_BUTFI</name>
<accession>A0A317G178</accession>
<organism evidence="1 2">
    <name type="scientific">Butyrivibrio fibrisolvens</name>
    <dbReference type="NCBI Taxonomy" id="831"/>
    <lineage>
        <taxon>Bacteria</taxon>
        <taxon>Bacillati</taxon>
        <taxon>Bacillota</taxon>
        <taxon>Clostridia</taxon>
        <taxon>Lachnospirales</taxon>
        <taxon>Lachnospiraceae</taxon>
        <taxon>Butyrivibrio</taxon>
    </lineage>
</organism>
<dbReference type="AlphaFoldDB" id="A0A317G178"/>